<dbReference type="EMBL" id="PKSL01000249">
    <property type="protein sequence ID" value="POV97751.1"/>
    <property type="molecule type" value="Genomic_DNA"/>
</dbReference>
<dbReference type="PROSITE" id="PS50966">
    <property type="entry name" value="ZF_SWIM"/>
    <property type="match status" value="1"/>
</dbReference>
<gene>
    <name evidence="4" type="ORF">PSTT_14863</name>
</gene>
<feature type="non-terminal residue" evidence="4">
    <location>
        <position position="628"/>
    </location>
</feature>
<dbReference type="VEuPathDB" id="FungiDB:PSHT_14141"/>
<evidence type="ECO:0000313" key="5">
    <source>
        <dbReference type="Proteomes" id="UP000239156"/>
    </source>
</evidence>
<keyword evidence="1" id="KW-0862">Zinc</keyword>
<protein>
    <recommendedName>
        <fullName evidence="3">SWIM-type domain-containing protein</fullName>
    </recommendedName>
</protein>
<feature type="non-terminal residue" evidence="4">
    <location>
        <position position="1"/>
    </location>
</feature>
<dbReference type="PANTHER" id="PTHR48159">
    <property type="entry name" value="MULE DOMAIN-CONTAINING PROTEIN"/>
    <property type="match status" value="1"/>
</dbReference>
<keyword evidence="5" id="KW-1185">Reference proteome</keyword>
<keyword evidence="1" id="KW-0863">Zinc-finger</keyword>
<evidence type="ECO:0000259" key="3">
    <source>
        <dbReference type="PROSITE" id="PS50966"/>
    </source>
</evidence>
<proteinExistence type="predicted"/>
<dbReference type="Proteomes" id="UP000239156">
    <property type="component" value="Unassembled WGS sequence"/>
</dbReference>
<comment type="caution">
    <text evidence="4">The sequence shown here is derived from an EMBL/GenBank/DDBJ whole genome shotgun (WGS) entry which is preliminary data.</text>
</comment>
<dbReference type="PANTHER" id="PTHR48159:SF1">
    <property type="entry name" value="MEMBRANE-ASSOCIATED GIANT PROTEIN ANTIGEN, PUTATIVE-RELATED"/>
    <property type="match status" value="1"/>
</dbReference>
<name>A0A2S4UKL6_9BASI</name>
<feature type="compositionally biased region" description="Polar residues" evidence="2">
    <location>
        <begin position="494"/>
        <end position="507"/>
    </location>
</feature>
<feature type="domain" description="SWIM-type" evidence="3">
    <location>
        <begin position="367"/>
        <end position="405"/>
    </location>
</feature>
<evidence type="ECO:0000313" key="4">
    <source>
        <dbReference type="EMBL" id="POV97751.1"/>
    </source>
</evidence>
<dbReference type="InterPro" id="IPR007527">
    <property type="entry name" value="Znf_SWIM"/>
</dbReference>
<dbReference type="VEuPathDB" id="FungiDB:PSTT_14863"/>
<reference evidence="4" key="1">
    <citation type="submission" date="2017-12" db="EMBL/GenBank/DDBJ databases">
        <title>Gene loss provides genomic basis for host adaptation in cereal stripe rust fungi.</title>
        <authorList>
            <person name="Xia C."/>
        </authorList>
    </citation>
    <scope>NUCLEOTIDE SEQUENCE [LARGE SCALE GENOMIC DNA]</scope>
    <source>
        <strain evidence="4">93-210</strain>
    </source>
</reference>
<sequence length="628" mass="70234">PTYPLIHDIYDVVPLPWTQEIPAPAGTSQKCGCGAKFIVRNHTTTNTLQVEWHWVHNHNPYSEEEIGTRRTPKQIWVLSKKEENVFKSLIMWNNQLIQEDYNTFLPIKTDEAGYIFVFQSNWQKNMLIKYGGSMLMLNATHNTVSNYGFGSKKDKENKQKISLYTFLIRDPIIGKGLPVCWAFTLLLAKNAVCGAYKDLHEPPQHYWCLLHVFKAFKTNAIAHLAGGAEEAFAEFHKITYNKSPPKTAWPTFIAKWAAVSPSFVHNADQQWYINHSTPGYPHKQLYGIVASCPQRQIHRSPERRRLDELVQILKTNCVGYFQRQSAHVQIGIQKQAVNKFQMTAKMAAKIYTPEILDYLGVHITRQATQPAGARGAAMIRGCTCKYFTQFGSACKHMFYISMQEGGLVAESATTMLLEQILQSLSDQQIEPGPTHYNVPLTEGNILTSSDSLCGVRLSVDLTWLDDIAAADSAAKENTYPTTNGPFSWALETGHGSSSADLPTTSAAQFPWTPATGLRSSSADLPTPANALAPMRAQQRHPASKAKPPLPSASRGRALDAKEERRVVRNLQSAGVHTLKEVEMLLRHQKVRDDFASALAITTMELLRDSARDLLSLVQEKCGLSQKQI</sequence>
<keyword evidence="1" id="KW-0479">Metal-binding</keyword>
<accession>A0A2S4UKL6</accession>
<dbReference type="AlphaFoldDB" id="A0A2S4UKL6"/>
<dbReference type="GO" id="GO:0008270">
    <property type="term" value="F:zinc ion binding"/>
    <property type="evidence" value="ECO:0007669"/>
    <property type="project" value="UniProtKB-KW"/>
</dbReference>
<evidence type="ECO:0000256" key="1">
    <source>
        <dbReference type="PROSITE-ProRule" id="PRU00325"/>
    </source>
</evidence>
<organism evidence="4 5">
    <name type="scientific">Puccinia striiformis</name>
    <dbReference type="NCBI Taxonomy" id="27350"/>
    <lineage>
        <taxon>Eukaryota</taxon>
        <taxon>Fungi</taxon>
        <taxon>Dikarya</taxon>
        <taxon>Basidiomycota</taxon>
        <taxon>Pucciniomycotina</taxon>
        <taxon>Pucciniomycetes</taxon>
        <taxon>Pucciniales</taxon>
        <taxon>Pucciniaceae</taxon>
        <taxon>Puccinia</taxon>
    </lineage>
</organism>
<feature type="region of interest" description="Disordered" evidence="2">
    <location>
        <begin position="493"/>
        <end position="563"/>
    </location>
</feature>
<evidence type="ECO:0000256" key="2">
    <source>
        <dbReference type="SAM" id="MobiDB-lite"/>
    </source>
</evidence>